<dbReference type="GO" id="GO:0004659">
    <property type="term" value="F:prenyltransferase activity"/>
    <property type="evidence" value="ECO:0007669"/>
    <property type="project" value="InterPro"/>
</dbReference>
<comment type="similarity">
    <text evidence="3">Belongs to the FPP/GGPP synthase family.</text>
</comment>
<dbReference type="InterPro" id="IPR033749">
    <property type="entry name" value="Polyprenyl_synt_CS"/>
</dbReference>
<evidence type="ECO:0000313" key="4">
    <source>
        <dbReference type="EMBL" id="MCS7477234.1"/>
    </source>
</evidence>
<comment type="caution">
    <text evidence="4">The sequence shown here is derived from an EMBL/GenBank/DDBJ whole genome shotgun (WGS) entry which is preliminary data.</text>
</comment>
<evidence type="ECO:0000256" key="3">
    <source>
        <dbReference type="RuleBase" id="RU004466"/>
    </source>
</evidence>
<sequence>MTAVRQPPEFRTAEDVTRWCHAVVGAALRAEVDLMPTSMRLIAGYHFGWVDERGDPDVGRPGKAVRPSLVVLAAKAVGGSPEAAVPAAVAVELVHNFSLLHDDVMDRDPVRRHRPTAWAVFGEAPAILVGDALLAMAPRALARGTTPNAATASEWLTGAVLDLCEGQHADLAFETRTDVGLDECVRMAEGKTGALLGLSCSLGALVGGATPERAGRLRAFGRHLGLAYQLVDDLLAVWGDPEVTGKPVGADLVSRKKSLLVVAALASDTPAAAELADLYSRDRAPDRDEVPRVTALIERTGAREWARSRAVQEMTEAAGHLEAADCDPATSETLLEVARKIIGRDR</sequence>
<keyword evidence="2" id="KW-0460">Magnesium</keyword>
<name>A0A9X2VJG7_9PSEU</name>
<keyword evidence="5" id="KW-1185">Reference proteome</keyword>
<gene>
    <name evidence="4" type="ORF">NZH93_10255</name>
</gene>
<dbReference type="InterPro" id="IPR008949">
    <property type="entry name" value="Isoprenoid_synthase_dom_sf"/>
</dbReference>
<dbReference type="InterPro" id="IPR000092">
    <property type="entry name" value="Polyprenyl_synt"/>
</dbReference>
<dbReference type="Pfam" id="PF00348">
    <property type="entry name" value="polyprenyl_synt"/>
    <property type="match status" value="1"/>
</dbReference>
<keyword evidence="1" id="KW-0479">Metal-binding</keyword>
<accession>A0A9X2VJG7</accession>
<evidence type="ECO:0000256" key="1">
    <source>
        <dbReference type="ARBA" id="ARBA00022723"/>
    </source>
</evidence>
<dbReference type="AlphaFoldDB" id="A0A9X2VJG7"/>
<proteinExistence type="inferred from homology"/>
<dbReference type="CDD" id="cd00685">
    <property type="entry name" value="Trans_IPPS_HT"/>
    <property type="match status" value="1"/>
</dbReference>
<dbReference type="GO" id="GO:0046872">
    <property type="term" value="F:metal ion binding"/>
    <property type="evidence" value="ECO:0007669"/>
    <property type="project" value="UniProtKB-KW"/>
</dbReference>
<dbReference type="Proteomes" id="UP001141259">
    <property type="component" value="Unassembled WGS sequence"/>
</dbReference>
<dbReference type="RefSeq" id="WP_259622746.1">
    <property type="nucleotide sequence ID" value="NZ_JANYMP010000004.1"/>
</dbReference>
<dbReference type="SFLD" id="SFLDG01017">
    <property type="entry name" value="Polyprenyl_Transferase_Like"/>
    <property type="match status" value="1"/>
</dbReference>
<dbReference type="Gene3D" id="1.10.600.10">
    <property type="entry name" value="Farnesyl Diphosphate Synthase"/>
    <property type="match status" value="1"/>
</dbReference>
<protein>
    <submittedName>
        <fullName evidence="4">Polyprenyl synthetase family protein</fullName>
    </submittedName>
</protein>
<dbReference type="EMBL" id="JANYMP010000004">
    <property type="protein sequence ID" value="MCS7477234.1"/>
    <property type="molecule type" value="Genomic_DNA"/>
</dbReference>
<organism evidence="4 5">
    <name type="scientific">Umezawaea endophytica</name>
    <dbReference type="NCBI Taxonomy" id="1654476"/>
    <lineage>
        <taxon>Bacteria</taxon>
        <taxon>Bacillati</taxon>
        <taxon>Actinomycetota</taxon>
        <taxon>Actinomycetes</taxon>
        <taxon>Pseudonocardiales</taxon>
        <taxon>Pseudonocardiaceae</taxon>
        <taxon>Umezawaea</taxon>
    </lineage>
</organism>
<dbReference type="NCBIfam" id="NF041169">
    <property type="entry name" value="f2_encap_cargo4"/>
    <property type="match status" value="1"/>
</dbReference>
<dbReference type="PANTHER" id="PTHR12001">
    <property type="entry name" value="GERANYLGERANYL PYROPHOSPHATE SYNTHASE"/>
    <property type="match status" value="1"/>
</dbReference>
<dbReference type="PANTHER" id="PTHR12001:SF86">
    <property type="entry name" value="GERANYLGERANYL DIPHOSPHATE SYNTHASE"/>
    <property type="match status" value="1"/>
</dbReference>
<keyword evidence="3" id="KW-0808">Transferase</keyword>
<dbReference type="SFLD" id="SFLDS00005">
    <property type="entry name" value="Isoprenoid_Synthase_Type_I"/>
    <property type="match status" value="1"/>
</dbReference>
<dbReference type="SUPFAM" id="SSF48576">
    <property type="entry name" value="Terpenoid synthases"/>
    <property type="match status" value="1"/>
</dbReference>
<dbReference type="PROSITE" id="PS00723">
    <property type="entry name" value="POLYPRENYL_SYNTHASE_1"/>
    <property type="match status" value="1"/>
</dbReference>
<dbReference type="GO" id="GO:0008299">
    <property type="term" value="P:isoprenoid biosynthetic process"/>
    <property type="evidence" value="ECO:0007669"/>
    <property type="project" value="InterPro"/>
</dbReference>
<evidence type="ECO:0000256" key="2">
    <source>
        <dbReference type="ARBA" id="ARBA00022842"/>
    </source>
</evidence>
<reference evidence="4" key="1">
    <citation type="submission" date="2022-08" db="EMBL/GenBank/DDBJ databases">
        <authorList>
            <person name="Tistechok S."/>
            <person name="Samborskyy M."/>
            <person name="Roman I."/>
        </authorList>
    </citation>
    <scope>NUCLEOTIDE SEQUENCE</scope>
    <source>
        <strain evidence="4">DSM 103496</strain>
    </source>
</reference>
<evidence type="ECO:0000313" key="5">
    <source>
        <dbReference type="Proteomes" id="UP001141259"/>
    </source>
</evidence>